<keyword evidence="3" id="KW-1185">Reference proteome</keyword>
<organism evidence="2 3">
    <name type="scientific">Subdoligranulum variabile DSM 15176</name>
    <dbReference type="NCBI Taxonomy" id="411471"/>
    <lineage>
        <taxon>Bacteria</taxon>
        <taxon>Bacillati</taxon>
        <taxon>Bacillota</taxon>
        <taxon>Clostridia</taxon>
        <taxon>Eubacteriales</taxon>
        <taxon>Oscillospiraceae</taxon>
        <taxon>Subdoligranulum</taxon>
    </lineage>
</organism>
<evidence type="ECO:0000259" key="1">
    <source>
        <dbReference type="Pfam" id="PF13614"/>
    </source>
</evidence>
<comment type="caution">
    <text evidence="2">The sequence shown here is derived from an EMBL/GenBank/DDBJ whole genome shotgun (WGS) entry which is preliminary data.</text>
</comment>
<accession>D1PNC0</accession>
<dbReference type="SUPFAM" id="SSF52540">
    <property type="entry name" value="P-loop containing nucleoside triphosphate hydrolases"/>
    <property type="match status" value="1"/>
</dbReference>
<dbReference type="Pfam" id="PF13614">
    <property type="entry name" value="AAA_31"/>
    <property type="match status" value="1"/>
</dbReference>
<reference evidence="2" key="1">
    <citation type="submission" date="2009-12" db="EMBL/GenBank/DDBJ databases">
        <authorList>
            <person name="Weinstock G."/>
            <person name="Sodergren E."/>
            <person name="Clifton S."/>
            <person name="Fulton L."/>
            <person name="Fulton B."/>
            <person name="Courtney L."/>
            <person name="Fronick C."/>
            <person name="Harrison M."/>
            <person name="Strong C."/>
            <person name="Farmer C."/>
            <person name="Delahaunty K."/>
            <person name="Markovic C."/>
            <person name="Hall O."/>
            <person name="Minx P."/>
            <person name="Tomlinson C."/>
            <person name="Mitreva M."/>
            <person name="Nelson J."/>
            <person name="Hou S."/>
            <person name="Wollam A."/>
            <person name="Pepin K.H."/>
            <person name="Johnson M."/>
            <person name="Bhonagiri V."/>
            <person name="Nash W.E."/>
            <person name="Warren W."/>
            <person name="Chinwalla A."/>
            <person name="Mardis E.R."/>
            <person name="Wilson R.K."/>
        </authorList>
    </citation>
    <scope>NUCLEOTIDE SEQUENCE [LARGE SCALE GENOMIC DNA]</scope>
    <source>
        <strain evidence="2">DSM 15176</strain>
    </source>
</reference>
<dbReference type="STRING" id="411471.SUBVAR_05839"/>
<dbReference type="RefSeq" id="WP_007047215.1">
    <property type="nucleotide sequence ID" value="NZ_GG704769.1"/>
</dbReference>
<evidence type="ECO:0000313" key="2">
    <source>
        <dbReference type="EMBL" id="EFB76055.1"/>
    </source>
</evidence>
<dbReference type="InterPro" id="IPR027417">
    <property type="entry name" value="P-loop_NTPase"/>
</dbReference>
<dbReference type="PANTHER" id="PTHR13696">
    <property type="entry name" value="P-LOOP CONTAINING NUCLEOSIDE TRIPHOSPHATE HYDROLASE"/>
    <property type="match status" value="1"/>
</dbReference>
<dbReference type="PANTHER" id="PTHR13696:SF52">
    <property type="entry name" value="PARA FAMILY PROTEIN CT_582"/>
    <property type="match status" value="1"/>
</dbReference>
<dbReference type="Proteomes" id="UP000003438">
    <property type="component" value="Unassembled WGS sequence"/>
</dbReference>
<dbReference type="eggNOG" id="COG1192">
    <property type="taxonomic scope" value="Bacteria"/>
</dbReference>
<dbReference type="AlphaFoldDB" id="D1PNC0"/>
<dbReference type="Gene3D" id="3.40.50.300">
    <property type="entry name" value="P-loop containing nucleotide triphosphate hydrolases"/>
    <property type="match status" value="1"/>
</dbReference>
<evidence type="ECO:0000313" key="3">
    <source>
        <dbReference type="Proteomes" id="UP000003438"/>
    </source>
</evidence>
<dbReference type="InterPro" id="IPR050678">
    <property type="entry name" value="DNA_Partitioning_ATPase"/>
</dbReference>
<dbReference type="InterPro" id="IPR025669">
    <property type="entry name" value="AAA_dom"/>
</dbReference>
<dbReference type="EMBL" id="ACBY02000023">
    <property type="protein sequence ID" value="EFB76055.1"/>
    <property type="molecule type" value="Genomic_DNA"/>
</dbReference>
<sequence length="275" mass="30192">MEKIAIINLKGGVGKSVTTINLAAEFGARGLQVLVVDLDKQANTTKFFNALDYDSPSTADLLTCTVSIGDMIQMTPVKNVDMIPANMRLLMANKQVLLDTSEPQQTRLRDALDNIMLELPFGEDEYNICLMDCPPDLDMGSINALCAADWVIIPVDCDEWATDGLQEVLDQMEKLRMYYNPRLKLAGVLLTKYNRTNAEKQVAKDVSDSGAPLLKSVIRYTVKVKEARSAHKPLREYAPGGTATQDYSDLADELLEIVGLNVSNVDTKNGGDGND</sequence>
<name>D1PNC0_9FIRM</name>
<gene>
    <name evidence="2" type="ORF">SUBVAR_05839</name>
</gene>
<dbReference type="CDD" id="cd02042">
    <property type="entry name" value="ParAB_family"/>
    <property type="match status" value="1"/>
</dbReference>
<protein>
    <submittedName>
        <fullName evidence="2">CobQ/CobB/MinD/ParA nucleotide binding domain protein</fullName>
    </submittedName>
</protein>
<dbReference type="HOGENOM" id="CLU_037612_1_4_9"/>
<feature type="domain" description="AAA" evidence="1">
    <location>
        <begin position="1"/>
        <end position="184"/>
    </location>
</feature>
<proteinExistence type="predicted"/>
<dbReference type="OrthoDB" id="9773088at2"/>